<evidence type="ECO:0000256" key="14">
    <source>
        <dbReference type="ARBA" id="ARBA00023315"/>
    </source>
</evidence>
<dbReference type="InterPro" id="IPR002048">
    <property type="entry name" value="EF_hand_dom"/>
</dbReference>
<dbReference type="CDD" id="cd00051">
    <property type="entry name" value="EFh"/>
    <property type="match status" value="1"/>
</dbReference>
<evidence type="ECO:0000256" key="12">
    <source>
        <dbReference type="ARBA" id="ARBA00023209"/>
    </source>
</evidence>
<dbReference type="UniPathway" id="UPA00085"/>
<dbReference type="PANTHER" id="PTHR23063:SF52">
    <property type="entry name" value="LYSOPHOSPHATIDYLCHOLINE ACYLTRANSFERASE"/>
    <property type="match status" value="1"/>
</dbReference>
<protein>
    <submittedName>
        <fullName evidence="19">Aste57867_13685 protein</fullName>
    </submittedName>
</protein>
<evidence type="ECO:0000259" key="17">
    <source>
        <dbReference type="PROSITE" id="PS50222"/>
    </source>
</evidence>
<keyword evidence="14" id="KW-0012">Acyltransferase</keyword>
<evidence type="ECO:0000313" key="19">
    <source>
        <dbReference type="EMBL" id="VFT90518.1"/>
    </source>
</evidence>
<keyword evidence="11 16" id="KW-0472">Membrane</keyword>
<gene>
    <name evidence="19" type="primary">Aste57867_13685</name>
    <name evidence="18" type="ORF">As57867_013635</name>
    <name evidence="19" type="ORF">ASTE57867_13685</name>
</gene>
<dbReference type="Proteomes" id="UP000332933">
    <property type="component" value="Unassembled WGS sequence"/>
</dbReference>
<dbReference type="CDD" id="cd07991">
    <property type="entry name" value="LPLAT_LPCAT1-like"/>
    <property type="match status" value="1"/>
</dbReference>
<evidence type="ECO:0000313" key="18">
    <source>
        <dbReference type="EMBL" id="KAF0695492.1"/>
    </source>
</evidence>
<feature type="domain" description="EF-hand" evidence="17">
    <location>
        <begin position="491"/>
        <end position="526"/>
    </location>
</feature>
<feature type="transmembrane region" description="Helical" evidence="16">
    <location>
        <begin position="79"/>
        <end position="110"/>
    </location>
</feature>
<feature type="transmembrane region" description="Helical" evidence="16">
    <location>
        <begin position="130"/>
        <end position="151"/>
    </location>
</feature>
<evidence type="ECO:0000256" key="1">
    <source>
        <dbReference type="ARBA" id="ARBA00004370"/>
    </source>
</evidence>
<evidence type="ECO:0000256" key="5">
    <source>
        <dbReference type="ARBA" id="ARBA00022679"/>
    </source>
</evidence>
<evidence type="ECO:0000256" key="16">
    <source>
        <dbReference type="SAM" id="Phobius"/>
    </source>
</evidence>
<dbReference type="GO" id="GO:0008654">
    <property type="term" value="P:phospholipid biosynthetic process"/>
    <property type="evidence" value="ECO:0007669"/>
    <property type="project" value="UniProtKB-KW"/>
</dbReference>
<dbReference type="InterPro" id="IPR002123">
    <property type="entry name" value="Plipid/glycerol_acylTrfase"/>
</dbReference>
<keyword evidence="6 16" id="KW-0812">Transmembrane</keyword>
<dbReference type="Pfam" id="PF13499">
    <property type="entry name" value="EF-hand_7"/>
    <property type="match status" value="2"/>
</dbReference>
<keyword evidence="13" id="KW-1208">Phospholipid metabolism</keyword>
<evidence type="ECO:0000256" key="8">
    <source>
        <dbReference type="ARBA" id="ARBA00022837"/>
    </source>
</evidence>
<dbReference type="PROSITE" id="PS00018">
    <property type="entry name" value="EF_HAND_1"/>
    <property type="match status" value="2"/>
</dbReference>
<evidence type="ECO:0000256" key="13">
    <source>
        <dbReference type="ARBA" id="ARBA00023264"/>
    </source>
</evidence>
<evidence type="ECO:0000313" key="20">
    <source>
        <dbReference type="Proteomes" id="UP000332933"/>
    </source>
</evidence>
<feature type="domain" description="EF-hand" evidence="17">
    <location>
        <begin position="452"/>
        <end position="487"/>
    </location>
</feature>
<keyword evidence="4" id="KW-0444">Lipid biosynthesis</keyword>
<organism evidence="19 20">
    <name type="scientific">Aphanomyces stellatus</name>
    <dbReference type="NCBI Taxonomy" id="120398"/>
    <lineage>
        <taxon>Eukaryota</taxon>
        <taxon>Sar</taxon>
        <taxon>Stramenopiles</taxon>
        <taxon>Oomycota</taxon>
        <taxon>Saprolegniomycetes</taxon>
        <taxon>Saprolegniales</taxon>
        <taxon>Verrucalvaceae</taxon>
        <taxon>Aphanomyces</taxon>
    </lineage>
</organism>
<dbReference type="AlphaFoldDB" id="A0A485KZH2"/>
<dbReference type="InterPro" id="IPR011992">
    <property type="entry name" value="EF-hand-dom_pair"/>
</dbReference>
<evidence type="ECO:0000256" key="15">
    <source>
        <dbReference type="SAM" id="MobiDB-lite"/>
    </source>
</evidence>
<comment type="subcellular location">
    <subcellularLocation>
        <location evidence="1">Membrane</location>
    </subcellularLocation>
</comment>
<dbReference type="EMBL" id="CAADRA010005497">
    <property type="protein sequence ID" value="VFT90518.1"/>
    <property type="molecule type" value="Genomic_DNA"/>
</dbReference>
<feature type="region of interest" description="Disordered" evidence="15">
    <location>
        <begin position="1"/>
        <end position="38"/>
    </location>
</feature>
<keyword evidence="7" id="KW-0677">Repeat</keyword>
<reference evidence="18" key="2">
    <citation type="submission" date="2019-06" db="EMBL/GenBank/DDBJ databases">
        <title>Genomics analysis of Aphanomyces spp. identifies a new class of oomycete effector associated with host adaptation.</title>
        <authorList>
            <person name="Gaulin E."/>
        </authorList>
    </citation>
    <scope>NUCLEOTIDE SEQUENCE</scope>
    <source>
        <strain evidence="18">CBS 578.67</strain>
    </source>
</reference>
<keyword evidence="20" id="KW-1185">Reference proteome</keyword>
<dbReference type="FunFam" id="1.10.238.10:FF:000003">
    <property type="entry name" value="Calmodulin A"/>
    <property type="match status" value="1"/>
</dbReference>
<comment type="similarity">
    <text evidence="3">Belongs to the 1-acyl-sn-glycerol-3-phosphate acyltransferase family.</text>
</comment>
<evidence type="ECO:0000256" key="2">
    <source>
        <dbReference type="ARBA" id="ARBA00005074"/>
    </source>
</evidence>
<dbReference type="SUPFAM" id="SSF69593">
    <property type="entry name" value="Glycerol-3-phosphate (1)-acyltransferase"/>
    <property type="match status" value="1"/>
</dbReference>
<evidence type="ECO:0000256" key="10">
    <source>
        <dbReference type="ARBA" id="ARBA00023098"/>
    </source>
</evidence>
<evidence type="ECO:0000256" key="7">
    <source>
        <dbReference type="ARBA" id="ARBA00022737"/>
    </source>
</evidence>
<dbReference type="PROSITE" id="PS50222">
    <property type="entry name" value="EF_HAND_2"/>
    <property type="match status" value="3"/>
</dbReference>
<proteinExistence type="inferred from homology"/>
<evidence type="ECO:0000256" key="11">
    <source>
        <dbReference type="ARBA" id="ARBA00023136"/>
    </source>
</evidence>
<reference evidence="19 20" key="1">
    <citation type="submission" date="2019-03" db="EMBL/GenBank/DDBJ databases">
        <authorList>
            <person name="Gaulin E."/>
            <person name="Dumas B."/>
        </authorList>
    </citation>
    <scope>NUCLEOTIDE SEQUENCE [LARGE SCALE GENOMIC DNA]</scope>
    <source>
        <strain evidence="19">CBS 568.67</strain>
    </source>
</reference>
<keyword evidence="12" id="KW-0594">Phospholipid biosynthesis</keyword>
<dbReference type="GO" id="GO:0005509">
    <property type="term" value="F:calcium ion binding"/>
    <property type="evidence" value="ECO:0007669"/>
    <property type="project" value="InterPro"/>
</dbReference>
<dbReference type="EMBL" id="VJMH01005476">
    <property type="protein sequence ID" value="KAF0695492.1"/>
    <property type="molecule type" value="Genomic_DNA"/>
</dbReference>
<dbReference type="Pfam" id="PF01553">
    <property type="entry name" value="Acyltransferase"/>
    <property type="match status" value="1"/>
</dbReference>
<dbReference type="SMART" id="SM00563">
    <property type="entry name" value="PlsC"/>
    <property type="match status" value="1"/>
</dbReference>
<dbReference type="PANTHER" id="PTHR23063">
    <property type="entry name" value="PHOSPHOLIPID ACYLTRANSFERASE"/>
    <property type="match status" value="1"/>
</dbReference>
<dbReference type="GO" id="GO:0016020">
    <property type="term" value="C:membrane"/>
    <property type="evidence" value="ECO:0007669"/>
    <property type="project" value="UniProtKB-SubCell"/>
</dbReference>
<keyword evidence="10" id="KW-0443">Lipid metabolism</keyword>
<dbReference type="Gene3D" id="1.10.238.10">
    <property type="entry name" value="EF-hand"/>
    <property type="match status" value="2"/>
</dbReference>
<comment type="pathway">
    <text evidence="2">Lipid metabolism; phospholipid metabolism.</text>
</comment>
<dbReference type="SMART" id="SM00054">
    <property type="entry name" value="EFh"/>
    <property type="match status" value="4"/>
</dbReference>
<dbReference type="SUPFAM" id="SSF47473">
    <property type="entry name" value="EF-hand"/>
    <property type="match status" value="1"/>
</dbReference>
<evidence type="ECO:0000256" key="6">
    <source>
        <dbReference type="ARBA" id="ARBA00022692"/>
    </source>
</evidence>
<keyword evidence="9 16" id="KW-1133">Transmembrane helix</keyword>
<evidence type="ECO:0000256" key="4">
    <source>
        <dbReference type="ARBA" id="ARBA00022516"/>
    </source>
</evidence>
<evidence type="ECO:0000256" key="9">
    <source>
        <dbReference type="ARBA" id="ARBA00022989"/>
    </source>
</evidence>
<keyword evidence="8" id="KW-0106">Calcium</keyword>
<name>A0A485KZH2_9STRA</name>
<keyword evidence="5" id="KW-0808">Transferase</keyword>
<dbReference type="OrthoDB" id="272512at2759"/>
<dbReference type="InterPro" id="IPR045252">
    <property type="entry name" value="LPCAT1-like"/>
</dbReference>
<dbReference type="InterPro" id="IPR018247">
    <property type="entry name" value="EF_Hand_1_Ca_BS"/>
</dbReference>
<evidence type="ECO:0000256" key="3">
    <source>
        <dbReference type="ARBA" id="ARBA00008655"/>
    </source>
</evidence>
<dbReference type="GO" id="GO:0008374">
    <property type="term" value="F:O-acyltransferase activity"/>
    <property type="evidence" value="ECO:0007669"/>
    <property type="project" value="InterPro"/>
</dbReference>
<feature type="domain" description="EF-hand" evidence="17">
    <location>
        <begin position="412"/>
        <end position="447"/>
    </location>
</feature>
<accession>A0A485KZH2</accession>
<feature type="compositionally biased region" description="Polar residues" evidence="15">
    <location>
        <begin position="13"/>
        <end position="32"/>
    </location>
</feature>
<sequence length="547" mass="61621">MAAENAPAPVSYGSMSTSSVVAPTSIPTSQRKSSLRKGMSSRVLSLRNMHIGRSESKKGFNPFVYQTPTMTPYELVKTVLMCVLLIPLIRLLLVLVLIIPVVLLAFLGTLGHKHQDADGHLVPMATWRRVVVHPIRWFLRLILFVFGFYYIKTTYPKKKSHHKTQLIIANHIGFIDGLFFGAQCFPSVAVRGDMGDAPIIGPVLRAMDPVLIDRKSAQGRKRAFDDIRDHMVNDKFPPLLIFPEGTTSNQDYLTKFKKGAFAAGLPVQPVILKYPFRHFDISWPPAVSASYLLFRMLCQVYMPMEVTYMDPYVPNAAEQTNADLYAENVRQYMARAMNAKCTNHTFEDVRLLCQVGQYAIDNVVHLTDVGEIFKLTQMPDDEIQALVQHFASTDKDHDGKISLEELQAQFDEDPAFVARLFHILDQDEDGRVDFRELCIGLSTLNQASSAVNPTDLYRLAFKLYDADGDMKLSPDEIAHMLKMTRSMTGITDDKSVDELVESFDTDGDGHISFDEFERMASANPHVLAEVVDRLKVLRTLDVLQEEP</sequence>